<dbReference type="AlphaFoldDB" id="A0A6P8KD98"/>
<keyword evidence="8" id="KW-1185">Reference proteome</keyword>
<evidence type="ECO:0000256" key="5">
    <source>
        <dbReference type="ARBA" id="ARBA00023157"/>
    </source>
</evidence>
<evidence type="ECO:0000256" key="1">
    <source>
        <dbReference type="ARBA" id="ARBA00022670"/>
    </source>
</evidence>
<dbReference type="InterPro" id="IPR001254">
    <property type="entry name" value="Trypsin_dom"/>
</dbReference>
<proteinExistence type="predicted"/>
<evidence type="ECO:0000256" key="4">
    <source>
        <dbReference type="ARBA" id="ARBA00022825"/>
    </source>
</evidence>
<dbReference type="InterPro" id="IPR043504">
    <property type="entry name" value="Peptidase_S1_PA_chymotrypsin"/>
</dbReference>
<dbReference type="RefSeq" id="XP_033167125.1">
    <property type="nucleotide sequence ID" value="XM_033311234.1"/>
</dbReference>
<keyword evidence="4" id="KW-0720">Serine protease</keyword>
<name>A0A6P8KD98_DROMA</name>
<feature type="chain" id="PRO_5027991288" evidence="6">
    <location>
        <begin position="20"/>
        <end position="366"/>
    </location>
</feature>
<gene>
    <name evidence="9" type="primary">LOC117145539</name>
</gene>
<dbReference type="Proteomes" id="UP000515162">
    <property type="component" value="Chromosome 3R"/>
</dbReference>
<keyword evidence="3" id="KW-0378">Hydrolase</keyword>
<evidence type="ECO:0000313" key="8">
    <source>
        <dbReference type="Proteomes" id="UP000515162"/>
    </source>
</evidence>
<dbReference type="PROSITE" id="PS50240">
    <property type="entry name" value="TRYPSIN_DOM"/>
    <property type="match status" value="1"/>
</dbReference>
<evidence type="ECO:0000256" key="3">
    <source>
        <dbReference type="ARBA" id="ARBA00022801"/>
    </source>
</evidence>
<evidence type="ECO:0000256" key="6">
    <source>
        <dbReference type="SAM" id="SignalP"/>
    </source>
</evidence>
<evidence type="ECO:0000256" key="2">
    <source>
        <dbReference type="ARBA" id="ARBA00022729"/>
    </source>
</evidence>
<evidence type="ECO:0000313" key="9">
    <source>
        <dbReference type="RefSeq" id="XP_033167125.1"/>
    </source>
</evidence>
<sequence length="366" mass="42341">MRLLITCILSILGLDYSASLWIKRYSENYHRPTYYNRAHRTKDHVNYNREALEERDKPKPEEVQKRLPFDATRDLTYYVNVLNEGSVICAGALISRRMVVTSTHCFQPRRFDLIYEYTAKHLSILTGIELDDNPEPHQVIGFFMPVNKKERFTNHVALLALSNKLDRDKYRYIPLHRKRPQAGDDVKMAYFGPPKFQIRLYNTRVMDIDRCKIYYGLKEVFHVSTFEPEFICVRNKRHSKKTTCSTRPGDPLLIDNKLAAINIYGEHCDEDDDSTNMDIYLPIRPVIPFIQTATDALRAFTGSGPYNESNPITLSPLLETIVKKSPNVYVGGPPEELAFDDPLNGGPDREVKNSIENHVESVLDYY</sequence>
<dbReference type="InterPro" id="IPR050430">
    <property type="entry name" value="Peptidase_S1"/>
</dbReference>
<feature type="signal peptide" evidence="6">
    <location>
        <begin position="1"/>
        <end position="19"/>
    </location>
</feature>
<feature type="domain" description="Peptidase S1" evidence="7">
    <location>
        <begin position="68"/>
        <end position="295"/>
    </location>
</feature>
<dbReference type="GeneID" id="117145539"/>
<reference evidence="9" key="1">
    <citation type="submission" date="2025-08" db="UniProtKB">
        <authorList>
            <consortium name="RefSeq"/>
        </authorList>
    </citation>
    <scope>IDENTIFICATION</scope>
    <source>
        <strain evidence="9">Mau12</strain>
        <tissue evidence="9">Whole Body</tissue>
    </source>
</reference>
<dbReference type="GO" id="GO:0006508">
    <property type="term" value="P:proteolysis"/>
    <property type="evidence" value="ECO:0007669"/>
    <property type="project" value="UniProtKB-KW"/>
</dbReference>
<dbReference type="PANTHER" id="PTHR24276">
    <property type="entry name" value="POLYSERASE-RELATED"/>
    <property type="match status" value="1"/>
</dbReference>
<dbReference type="GO" id="GO:0004252">
    <property type="term" value="F:serine-type endopeptidase activity"/>
    <property type="evidence" value="ECO:0007669"/>
    <property type="project" value="InterPro"/>
</dbReference>
<organism evidence="8 9">
    <name type="scientific">Drosophila mauritiana</name>
    <name type="common">Fruit fly</name>
    <dbReference type="NCBI Taxonomy" id="7226"/>
    <lineage>
        <taxon>Eukaryota</taxon>
        <taxon>Metazoa</taxon>
        <taxon>Ecdysozoa</taxon>
        <taxon>Arthropoda</taxon>
        <taxon>Hexapoda</taxon>
        <taxon>Insecta</taxon>
        <taxon>Pterygota</taxon>
        <taxon>Neoptera</taxon>
        <taxon>Endopterygota</taxon>
        <taxon>Diptera</taxon>
        <taxon>Brachycera</taxon>
        <taxon>Muscomorpha</taxon>
        <taxon>Ephydroidea</taxon>
        <taxon>Drosophilidae</taxon>
        <taxon>Drosophila</taxon>
        <taxon>Sophophora</taxon>
    </lineage>
</organism>
<dbReference type="Pfam" id="PF00089">
    <property type="entry name" value="Trypsin"/>
    <property type="match status" value="1"/>
</dbReference>
<protein>
    <submittedName>
        <fullName evidence="9">Uncharacterized protein LOC117145539</fullName>
    </submittedName>
</protein>
<dbReference type="InterPro" id="IPR009003">
    <property type="entry name" value="Peptidase_S1_PA"/>
</dbReference>
<keyword evidence="5" id="KW-1015">Disulfide bond</keyword>
<accession>A0A6P8KD98</accession>
<dbReference type="Gene3D" id="2.40.10.10">
    <property type="entry name" value="Trypsin-like serine proteases"/>
    <property type="match status" value="1"/>
</dbReference>
<keyword evidence="2 6" id="KW-0732">Signal</keyword>
<dbReference type="PANTHER" id="PTHR24276:SF94">
    <property type="entry name" value="AT20289P-RELATED"/>
    <property type="match status" value="1"/>
</dbReference>
<evidence type="ECO:0000259" key="7">
    <source>
        <dbReference type="PROSITE" id="PS50240"/>
    </source>
</evidence>
<keyword evidence="1" id="KW-0645">Protease</keyword>
<dbReference type="SUPFAM" id="SSF50494">
    <property type="entry name" value="Trypsin-like serine proteases"/>
    <property type="match status" value="1"/>
</dbReference>